<dbReference type="Proteomes" id="UP001458880">
    <property type="component" value="Unassembled WGS sequence"/>
</dbReference>
<protein>
    <submittedName>
        <fullName evidence="13">Zinc finger, C2H2 type</fullName>
    </submittedName>
</protein>
<name>A0AAW1KGP5_POPJA</name>
<keyword evidence="4" id="KW-0677">Repeat</keyword>
<sequence>MLNECATLKAHKRDGFPARICKNCVEQLLSAWKFRVMAIESNIKLHSSYNNCEADQNCDILENIRSTDNTITRIEADIKSEVKNSALQENKIEESLDGRADTMNAIISSPVSIPCSNTPTENYDDCINNKKTEDTSNVANSGIPPTKSVKHKNAKRLTGKEMEKLSVFCKECNRSFGYKYYITNHLRHHKSVFCKECNRSFGYKYYITNHLRHHNGDKPYKCQDCGKCFVRRYQLNLHLRVHTGG</sequence>
<reference evidence="13 14" key="1">
    <citation type="journal article" date="2024" name="BMC Genomics">
        <title>De novo assembly and annotation of Popillia japonica's genome with initial clues to its potential as an invasive pest.</title>
        <authorList>
            <person name="Cucini C."/>
            <person name="Boschi S."/>
            <person name="Funari R."/>
            <person name="Cardaioli E."/>
            <person name="Iannotti N."/>
            <person name="Marturano G."/>
            <person name="Paoli F."/>
            <person name="Bruttini M."/>
            <person name="Carapelli A."/>
            <person name="Frati F."/>
            <person name="Nardi F."/>
        </authorList>
    </citation>
    <scope>NUCLEOTIDE SEQUENCE [LARGE SCALE GENOMIC DNA]</scope>
    <source>
        <strain evidence="13">DMR45628</strain>
    </source>
</reference>
<dbReference type="GO" id="GO:0008270">
    <property type="term" value="F:zinc ion binding"/>
    <property type="evidence" value="ECO:0007669"/>
    <property type="project" value="UniProtKB-KW"/>
</dbReference>
<dbReference type="Pfam" id="PF00096">
    <property type="entry name" value="zf-C2H2"/>
    <property type="match status" value="1"/>
</dbReference>
<evidence type="ECO:0000259" key="12">
    <source>
        <dbReference type="PROSITE" id="PS50157"/>
    </source>
</evidence>
<evidence type="ECO:0000256" key="10">
    <source>
        <dbReference type="ARBA" id="ARBA00023242"/>
    </source>
</evidence>
<keyword evidence="7" id="KW-0805">Transcription regulation</keyword>
<keyword evidence="6" id="KW-0862">Zinc</keyword>
<feature type="domain" description="C2H2-type" evidence="12">
    <location>
        <begin position="167"/>
        <end position="189"/>
    </location>
</feature>
<feature type="domain" description="C2H2-type" evidence="12">
    <location>
        <begin position="192"/>
        <end position="219"/>
    </location>
</feature>
<keyword evidence="8" id="KW-0238">DNA-binding</keyword>
<dbReference type="GO" id="GO:0005634">
    <property type="term" value="C:nucleus"/>
    <property type="evidence" value="ECO:0007669"/>
    <property type="project" value="UniProtKB-SubCell"/>
</dbReference>
<evidence type="ECO:0000256" key="6">
    <source>
        <dbReference type="ARBA" id="ARBA00022833"/>
    </source>
</evidence>
<evidence type="ECO:0000256" key="5">
    <source>
        <dbReference type="ARBA" id="ARBA00022771"/>
    </source>
</evidence>
<evidence type="ECO:0000256" key="3">
    <source>
        <dbReference type="ARBA" id="ARBA00022723"/>
    </source>
</evidence>
<proteinExistence type="inferred from homology"/>
<evidence type="ECO:0000313" key="13">
    <source>
        <dbReference type="EMBL" id="KAK9717883.1"/>
    </source>
</evidence>
<dbReference type="FunFam" id="3.30.160.60:FF:000755">
    <property type="entry name" value="zinc finger protein 174"/>
    <property type="match status" value="1"/>
</dbReference>
<dbReference type="InterPro" id="IPR036236">
    <property type="entry name" value="Znf_C2H2_sf"/>
</dbReference>
<dbReference type="EMBL" id="JASPKY010000235">
    <property type="protein sequence ID" value="KAK9717883.1"/>
    <property type="molecule type" value="Genomic_DNA"/>
</dbReference>
<evidence type="ECO:0000256" key="11">
    <source>
        <dbReference type="PROSITE-ProRule" id="PRU00042"/>
    </source>
</evidence>
<dbReference type="PANTHER" id="PTHR24394:SF48">
    <property type="entry name" value="ZINC FINGER PROTEIN 771"/>
    <property type="match status" value="1"/>
</dbReference>
<evidence type="ECO:0000256" key="7">
    <source>
        <dbReference type="ARBA" id="ARBA00023015"/>
    </source>
</evidence>
<keyword evidence="3" id="KW-0479">Metal-binding</keyword>
<dbReference type="Gene3D" id="3.30.160.60">
    <property type="entry name" value="Classic Zinc Finger"/>
    <property type="match status" value="2"/>
</dbReference>
<evidence type="ECO:0000256" key="9">
    <source>
        <dbReference type="ARBA" id="ARBA00023163"/>
    </source>
</evidence>
<dbReference type="SUPFAM" id="SSF57716">
    <property type="entry name" value="Glucocorticoid receptor-like (DNA-binding domain)"/>
    <property type="match status" value="1"/>
</dbReference>
<evidence type="ECO:0000256" key="4">
    <source>
        <dbReference type="ARBA" id="ARBA00022737"/>
    </source>
</evidence>
<organism evidence="13 14">
    <name type="scientific">Popillia japonica</name>
    <name type="common">Japanese beetle</name>
    <dbReference type="NCBI Taxonomy" id="7064"/>
    <lineage>
        <taxon>Eukaryota</taxon>
        <taxon>Metazoa</taxon>
        <taxon>Ecdysozoa</taxon>
        <taxon>Arthropoda</taxon>
        <taxon>Hexapoda</taxon>
        <taxon>Insecta</taxon>
        <taxon>Pterygota</taxon>
        <taxon>Neoptera</taxon>
        <taxon>Endopterygota</taxon>
        <taxon>Coleoptera</taxon>
        <taxon>Polyphaga</taxon>
        <taxon>Scarabaeiformia</taxon>
        <taxon>Scarabaeidae</taxon>
        <taxon>Rutelinae</taxon>
        <taxon>Popillia</taxon>
    </lineage>
</organism>
<dbReference type="InterPro" id="IPR013087">
    <property type="entry name" value="Znf_C2H2_type"/>
</dbReference>
<comment type="subcellular location">
    <subcellularLocation>
        <location evidence="1">Nucleus</location>
    </subcellularLocation>
</comment>
<dbReference type="SMART" id="SM00355">
    <property type="entry name" value="ZnF_C2H2"/>
    <property type="match status" value="3"/>
</dbReference>
<comment type="similarity">
    <text evidence="2">Belongs to the krueppel C2H2-type zinc-finger protein family.</text>
</comment>
<keyword evidence="9" id="KW-0804">Transcription</keyword>
<evidence type="ECO:0000313" key="14">
    <source>
        <dbReference type="Proteomes" id="UP001458880"/>
    </source>
</evidence>
<dbReference type="AlphaFoldDB" id="A0AAW1KGP5"/>
<dbReference type="GO" id="GO:0000981">
    <property type="term" value="F:DNA-binding transcription factor activity, RNA polymerase II-specific"/>
    <property type="evidence" value="ECO:0007669"/>
    <property type="project" value="TreeGrafter"/>
</dbReference>
<evidence type="ECO:0000256" key="8">
    <source>
        <dbReference type="ARBA" id="ARBA00023125"/>
    </source>
</evidence>
<dbReference type="PROSITE" id="PS00028">
    <property type="entry name" value="ZINC_FINGER_C2H2_1"/>
    <property type="match status" value="2"/>
</dbReference>
<accession>A0AAW1KGP5</accession>
<feature type="domain" description="C2H2-type" evidence="12">
    <location>
        <begin position="220"/>
        <end position="245"/>
    </location>
</feature>
<dbReference type="SUPFAM" id="SSF57667">
    <property type="entry name" value="beta-beta-alpha zinc fingers"/>
    <property type="match status" value="1"/>
</dbReference>
<keyword evidence="10" id="KW-0539">Nucleus</keyword>
<comment type="caution">
    <text evidence="13">The sequence shown here is derived from an EMBL/GenBank/DDBJ whole genome shotgun (WGS) entry which is preliminary data.</text>
</comment>
<keyword evidence="5 11" id="KW-0863">Zinc-finger</keyword>
<gene>
    <name evidence="13" type="ORF">QE152_g23492</name>
</gene>
<dbReference type="PROSITE" id="PS50157">
    <property type="entry name" value="ZINC_FINGER_C2H2_2"/>
    <property type="match status" value="3"/>
</dbReference>
<dbReference type="PANTHER" id="PTHR24394">
    <property type="entry name" value="ZINC FINGER PROTEIN"/>
    <property type="match status" value="1"/>
</dbReference>
<keyword evidence="14" id="KW-1185">Reference proteome</keyword>
<evidence type="ECO:0000256" key="2">
    <source>
        <dbReference type="ARBA" id="ARBA00006991"/>
    </source>
</evidence>
<evidence type="ECO:0000256" key="1">
    <source>
        <dbReference type="ARBA" id="ARBA00004123"/>
    </source>
</evidence>
<dbReference type="GO" id="GO:0003677">
    <property type="term" value="F:DNA binding"/>
    <property type="evidence" value="ECO:0007669"/>
    <property type="project" value="UniProtKB-KW"/>
</dbReference>